<accession>A0ABU6MF93</accession>
<feature type="region of interest" description="Disordered" evidence="1">
    <location>
        <begin position="23"/>
        <end position="44"/>
    </location>
</feature>
<organism evidence="2 3">
    <name type="scientific">Heyndrickxia acidicola</name>
    <dbReference type="NCBI Taxonomy" id="209389"/>
    <lineage>
        <taxon>Bacteria</taxon>
        <taxon>Bacillati</taxon>
        <taxon>Bacillota</taxon>
        <taxon>Bacilli</taxon>
        <taxon>Bacillales</taxon>
        <taxon>Bacillaceae</taxon>
        <taxon>Heyndrickxia</taxon>
    </lineage>
</organism>
<name>A0ABU6MF93_9BACI</name>
<dbReference type="Proteomes" id="UP001341444">
    <property type="component" value="Unassembled WGS sequence"/>
</dbReference>
<evidence type="ECO:0000313" key="2">
    <source>
        <dbReference type="EMBL" id="MED1203135.1"/>
    </source>
</evidence>
<proteinExistence type="predicted"/>
<evidence type="ECO:0008006" key="4">
    <source>
        <dbReference type="Google" id="ProtNLM"/>
    </source>
</evidence>
<protein>
    <recommendedName>
        <fullName evidence="4">Ribosomal protein L32</fullName>
    </recommendedName>
</protein>
<keyword evidence="3" id="KW-1185">Reference proteome</keyword>
<dbReference type="EMBL" id="JARMAB010000011">
    <property type="protein sequence ID" value="MED1203135.1"/>
    <property type="molecule type" value="Genomic_DNA"/>
</dbReference>
<evidence type="ECO:0000313" key="3">
    <source>
        <dbReference type="Proteomes" id="UP001341444"/>
    </source>
</evidence>
<feature type="compositionally biased region" description="Polar residues" evidence="1">
    <location>
        <begin position="34"/>
        <end position="44"/>
    </location>
</feature>
<sequence length="44" mass="5037">MNRKRVTQKARYKQSFEPPLFIFPAKKKKGRGTQGANNSMVSLP</sequence>
<dbReference type="RefSeq" id="WP_328006906.1">
    <property type="nucleotide sequence ID" value="NZ_JARMAB010000011.1"/>
</dbReference>
<comment type="caution">
    <text evidence="2">The sequence shown here is derived from an EMBL/GenBank/DDBJ whole genome shotgun (WGS) entry which is preliminary data.</text>
</comment>
<gene>
    <name evidence="2" type="ORF">P4T90_08590</name>
</gene>
<reference evidence="2 3" key="1">
    <citation type="submission" date="2023-03" db="EMBL/GenBank/DDBJ databases">
        <title>Bacillus Genome Sequencing.</title>
        <authorList>
            <person name="Dunlap C."/>
        </authorList>
    </citation>
    <scope>NUCLEOTIDE SEQUENCE [LARGE SCALE GENOMIC DNA]</scope>
    <source>
        <strain evidence="2 3">B-23453</strain>
    </source>
</reference>
<evidence type="ECO:0000256" key="1">
    <source>
        <dbReference type="SAM" id="MobiDB-lite"/>
    </source>
</evidence>